<dbReference type="AlphaFoldDB" id="A0A380SUM7"/>
<dbReference type="InterPro" id="IPR011701">
    <property type="entry name" value="MFS"/>
</dbReference>
<keyword evidence="7 8" id="KW-0472">Membrane</keyword>
<proteinExistence type="inferred from homology"/>
<feature type="transmembrane region" description="Helical" evidence="8">
    <location>
        <begin position="99"/>
        <end position="120"/>
    </location>
</feature>
<keyword evidence="11" id="KW-1185">Reference proteome</keyword>
<evidence type="ECO:0000256" key="2">
    <source>
        <dbReference type="ARBA" id="ARBA00008335"/>
    </source>
</evidence>
<evidence type="ECO:0000256" key="7">
    <source>
        <dbReference type="ARBA" id="ARBA00023136"/>
    </source>
</evidence>
<feature type="transmembrane region" description="Helical" evidence="8">
    <location>
        <begin position="206"/>
        <end position="229"/>
    </location>
</feature>
<dbReference type="GO" id="GO:0005886">
    <property type="term" value="C:plasma membrane"/>
    <property type="evidence" value="ECO:0007669"/>
    <property type="project" value="UniProtKB-SubCell"/>
</dbReference>
<feature type="transmembrane region" description="Helical" evidence="8">
    <location>
        <begin position="163"/>
        <end position="182"/>
    </location>
</feature>
<dbReference type="Gene3D" id="1.20.1250.20">
    <property type="entry name" value="MFS general substrate transporter like domains"/>
    <property type="match status" value="1"/>
</dbReference>
<dbReference type="PANTHER" id="PTHR43271">
    <property type="entry name" value="BLL2771 PROTEIN"/>
    <property type="match status" value="1"/>
</dbReference>
<feature type="transmembrane region" description="Helical" evidence="8">
    <location>
        <begin position="295"/>
        <end position="317"/>
    </location>
</feature>
<evidence type="ECO:0000313" key="10">
    <source>
        <dbReference type="EMBL" id="SUQ61020.1"/>
    </source>
</evidence>
<dbReference type="InterPro" id="IPR020846">
    <property type="entry name" value="MFS_dom"/>
</dbReference>
<comment type="similarity">
    <text evidence="2">Belongs to the major facilitator superfamily.</text>
</comment>
<organism evidence="10 11">
    <name type="scientific">Pseudomonas wadenswilerensis</name>
    <dbReference type="NCBI Taxonomy" id="1785161"/>
    <lineage>
        <taxon>Bacteria</taxon>
        <taxon>Pseudomonadati</taxon>
        <taxon>Pseudomonadota</taxon>
        <taxon>Gammaproteobacteria</taxon>
        <taxon>Pseudomonadales</taxon>
        <taxon>Pseudomonadaceae</taxon>
        <taxon>Pseudomonas</taxon>
    </lineage>
</organism>
<evidence type="ECO:0000256" key="1">
    <source>
        <dbReference type="ARBA" id="ARBA00004651"/>
    </source>
</evidence>
<accession>A0A380SUM7</accession>
<evidence type="ECO:0000313" key="11">
    <source>
        <dbReference type="Proteomes" id="UP000255177"/>
    </source>
</evidence>
<dbReference type="EMBL" id="UIDD01000001">
    <property type="protein sequence ID" value="SUQ61020.1"/>
    <property type="molecule type" value="Genomic_DNA"/>
</dbReference>
<dbReference type="Proteomes" id="UP000255177">
    <property type="component" value="Unassembled WGS sequence"/>
</dbReference>
<evidence type="ECO:0000256" key="6">
    <source>
        <dbReference type="ARBA" id="ARBA00022989"/>
    </source>
</evidence>
<keyword evidence="4" id="KW-1003">Cell membrane</keyword>
<dbReference type="InterPro" id="IPR036259">
    <property type="entry name" value="MFS_trans_sf"/>
</dbReference>
<feature type="domain" description="Major facilitator superfamily (MFS) profile" evidence="9">
    <location>
        <begin position="4"/>
        <end position="382"/>
    </location>
</feature>
<feature type="transmembrane region" description="Helical" evidence="8">
    <location>
        <begin position="329"/>
        <end position="349"/>
    </location>
</feature>
<sequence length="396" mass="42312">MQSRLSAARFAMFLCGCAAFLPLYATQGILAELAQSFAVGAQHVSWSITSTTLAVALVAPFVGVLTRRWSQKTVLVAATLLLSLPGLMLASASDLNSLLFWRFVQGMLIPVIFATSVAYIGERWQGAKVTEVTSLYVAGTILGGFAGRFLTGVMTEYLGWREAFILLATLNLLIGLSIHRLLPSGARLIEITIANKRISMLRNRRLLAAYLVGFCVLFSQVATFTYVGLHLLAAPFNLSSAALGSVYAVFLLALVVTPIAGKLAGARPPAHLVLVAGVLGLCGSLLTLLSSLWWIVLGLALSSTGVFLAQAAANAFVTTTAKHNKAGAVGCYLTFYYLGGSVGALLPALLWERWGWSGCVPLIMAAQLLVMLIAWFGWQRTDAADTNTFKKPLTHP</sequence>
<comment type="subcellular location">
    <subcellularLocation>
        <location evidence="1">Cell membrane</location>
        <topology evidence="1">Multi-pass membrane protein</topology>
    </subcellularLocation>
</comment>
<name>A0A380SUM7_9PSED</name>
<protein>
    <submittedName>
        <fullName evidence="10">Putative transporter</fullName>
    </submittedName>
</protein>
<keyword evidence="3" id="KW-0813">Transport</keyword>
<dbReference type="GO" id="GO:0022857">
    <property type="term" value="F:transmembrane transporter activity"/>
    <property type="evidence" value="ECO:0007669"/>
    <property type="project" value="InterPro"/>
</dbReference>
<gene>
    <name evidence="10" type="ORF">CCOS864_00425</name>
</gene>
<keyword evidence="6 8" id="KW-1133">Transmembrane helix</keyword>
<evidence type="ECO:0000256" key="5">
    <source>
        <dbReference type="ARBA" id="ARBA00022692"/>
    </source>
</evidence>
<feature type="transmembrane region" description="Helical" evidence="8">
    <location>
        <begin position="241"/>
        <end position="260"/>
    </location>
</feature>
<evidence type="ECO:0000259" key="9">
    <source>
        <dbReference type="PROSITE" id="PS50850"/>
    </source>
</evidence>
<feature type="transmembrane region" description="Helical" evidence="8">
    <location>
        <begin position="73"/>
        <end position="93"/>
    </location>
</feature>
<feature type="transmembrane region" description="Helical" evidence="8">
    <location>
        <begin position="355"/>
        <end position="378"/>
    </location>
</feature>
<dbReference type="RefSeq" id="WP_115084869.1">
    <property type="nucleotide sequence ID" value="NZ_CBCSFG010000002.1"/>
</dbReference>
<evidence type="ECO:0000256" key="3">
    <source>
        <dbReference type="ARBA" id="ARBA00022448"/>
    </source>
</evidence>
<feature type="transmembrane region" description="Helical" evidence="8">
    <location>
        <begin position="272"/>
        <end position="289"/>
    </location>
</feature>
<keyword evidence="5 8" id="KW-0812">Transmembrane</keyword>
<dbReference type="PANTHER" id="PTHR43271:SF2">
    <property type="entry name" value="BLL2771 PROTEIN"/>
    <property type="match status" value="1"/>
</dbReference>
<feature type="transmembrane region" description="Helical" evidence="8">
    <location>
        <begin position="44"/>
        <end position="66"/>
    </location>
</feature>
<reference evidence="11" key="1">
    <citation type="submission" date="2018-07" db="EMBL/GenBank/DDBJ databases">
        <authorList>
            <person name="Blom J."/>
        </authorList>
    </citation>
    <scope>NUCLEOTIDE SEQUENCE [LARGE SCALE GENOMIC DNA]</scope>
    <source>
        <strain evidence="11">CCOS 864</strain>
    </source>
</reference>
<dbReference type="PROSITE" id="PS50850">
    <property type="entry name" value="MFS"/>
    <property type="match status" value="1"/>
</dbReference>
<dbReference type="Pfam" id="PF07690">
    <property type="entry name" value="MFS_1"/>
    <property type="match status" value="1"/>
</dbReference>
<feature type="transmembrane region" description="Helical" evidence="8">
    <location>
        <begin position="132"/>
        <end position="151"/>
    </location>
</feature>
<dbReference type="CDD" id="cd17324">
    <property type="entry name" value="MFS_NepI_like"/>
    <property type="match status" value="1"/>
</dbReference>
<evidence type="ECO:0000256" key="8">
    <source>
        <dbReference type="SAM" id="Phobius"/>
    </source>
</evidence>
<evidence type="ECO:0000256" key="4">
    <source>
        <dbReference type="ARBA" id="ARBA00022475"/>
    </source>
</evidence>
<dbReference type="SUPFAM" id="SSF103473">
    <property type="entry name" value="MFS general substrate transporter"/>
    <property type="match status" value="1"/>
</dbReference>